<evidence type="ECO:0000313" key="1">
    <source>
        <dbReference type="EMBL" id="AGA34040.1"/>
    </source>
</evidence>
<dbReference type="PATRIC" id="fig|1255043.3.peg.2419"/>
<dbReference type="SUPFAM" id="SSF48452">
    <property type="entry name" value="TPR-like"/>
    <property type="match status" value="1"/>
</dbReference>
<name>L0DYK1_THIND</name>
<dbReference type="EMBL" id="CP003989">
    <property type="protein sequence ID" value="AGA34040.1"/>
    <property type="molecule type" value="Genomic_DNA"/>
</dbReference>
<evidence type="ECO:0000313" key="2">
    <source>
        <dbReference type="Proteomes" id="UP000010809"/>
    </source>
</evidence>
<dbReference type="Gene3D" id="1.20.58.320">
    <property type="entry name" value="TPR-like"/>
    <property type="match status" value="1"/>
</dbReference>
<dbReference type="RefSeq" id="WP_015259158.1">
    <property type="nucleotide sequence ID" value="NC_019902.2"/>
</dbReference>
<dbReference type="eggNOG" id="COG3803">
    <property type="taxonomic scope" value="Bacteria"/>
</dbReference>
<dbReference type="AlphaFoldDB" id="L0DYK1"/>
<dbReference type="InterPro" id="IPR010323">
    <property type="entry name" value="DUF924"/>
</dbReference>
<accession>L0DYK1</accession>
<sequence>MRTVQQDCREILEFWFSEDVRPFWFRSTPEFDQQLRGRFRGVWETAARGGLEAWLGSADGTLALVIVLDQFPLNMFRGHAKAFSTEARARDAADHAIRQGWDRAMDDARKGFLYLPFMHSESLDDQDRSVRLYREAGLTGSLRWAGHHRGIIRRFGRFPHRNTALGRVNTPEEVAWLASKEAFRG</sequence>
<protein>
    <recommendedName>
        <fullName evidence="3">Transmembrane protein</fullName>
    </recommendedName>
</protein>
<dbReference type="KEGG" id="tni:TVNIR_2397"/>
<keyword evidence="2" id="KW-1185">Reference proteome</keyword>
<dbReference type="Gene3D" id="1.25.40.10">
    <property type="entry name" value="Tetratricopeptide repeat domain"/>
    <property type="match status" value="1"/>
</dbReference>
<reference evidence="1" key="1">
    <citation type="submission" date="2015-12" db="EMBL/GenBank/DDBJ databases">
        <authorList>
            <person name="Tikhonova T.V."/>
            <person name="Pavlov A.R."/>
            <person name="Beletsky A.V."/>
            <person name="Mardanov A.V."/>
            <person name="Sorokin D.Y."/>
            <person name="Ravin N.V."/>
            <person name="Popov V.O."/>
        </authorList>
    </citation>
    <scope>NUCLEOTIDE SEQUENCE</scope>
    <source>
        <strain evidence="1">DSM 14787</strain>
    </source>
</reference>
<organism evidence="1 2">
    <name type="scientific">Thioalkalivibrio nitratireducens (strain DSM 14787 / UNIQEM 213 / ALEN2)</name>
    <dbReference type="NCBI Taxonomy" id="1255043"/>
    <lineage>
        <taxon>Bacteria</taxon>
        <taxon>Pseudomonadati</taxon>
        <taxon>Pseudomonadota</taxon>
        <taxon>Gammaproteobacteria</taxon>
        <taxon>Chromatiales</taxon>
        <taxon>Ectothiorhodospiraceae</taxon>
        <taxon>Thioalkalivibrio</taxon>
    </lineage>
</organism>
<dbReference type="STRING" id="1255043.TVNIR_2397"/>
<gene>
    <name evidence="1" type="ordered locus">TVNIR_2397</name>
</gene>
<dbReference type="Proteomes" id="UP000010809">
    <property type="component" value="Chromosome"/>
</dbReference>
<dbReference type="InterPro" id="IPR011990">
    <property type="entry name" value="TPR-like_helical_dom_sf"/>
</dbReference>
<evidence type="ECO:0008006" key="3">
    <source>
        <dbReference type="Google" id="ProtNLM"/>
    </source>
</evidence>
<dbReference type="OrthoDB" id="7593450at2"/>
<proteinExistence type="predicted"/>
<dbReference type="HOGENOM" id="CLU_065010_2_0_6"/>
<dbReference type="Pfam" id="PF06041">
    <property type="entry name" value="DUF924"/>
    <property type="match status" value="1"/>
</dbReference>